<comment type="caution">
    <text evidence="3">The sequence shown here is derived from an EMBL/GenBank/DDBJ whole genome shotgun (WGS) entry which is preliminary data.</text>
</comment>
<proteinExistence type="predicted"/>
<gene>
    <name evidence="3" type="ORF">HH308_01340</name>
</gene>
<organism evidence="3 4">
    <name type="scientific">Gordonia asplenii</name>
    <dbReference type="NCBI Taxonomy" id="2725283"/>
    <lineage>
        <taxon>Bacteria</taxon>
        <taxon>Bacillati</taxon>
        <taxon>Actinomycetota</taxon>
        <taxon>Actinomycetes</taxon>
        <taxon>Mycobacteriales</taxon>
        <taxon>Gordoniaceae</taxon>
        <taxon>Gordonia</taxon>
    </lineage>
</organism>
<dbReference type="EMBL" id="JABBNB010000001">
    <property type="protein sequence ID" value="NMN99857.1"/>
    <property type="molecule type" value="Genomic_DNA"/>
</dbReference>
<dbReference type="RefSeq" id="WP_170192343.1">
    <property type="nucleotide sequence ID" value="NZ_JABBNB010000001.1"/>
</dbReference>
<reference evidence="3 4" key="1">
    <citation type="submission" date="2020-04" db="EMBL/GenBank/DDBJ databases">
        <title>Gordonia sp. nov. TBRC 11910.</title>
        <authorList>
            <person name="Suriyachadkun C."/>
        </authorList>
    </citation>
    <scope>NUCLEOTIDE SEQUENCE [LARGE SCALE GENOMIC DNA]</scope>
    <source>
        <strain evidence="3 4">TBRC 11910</strain>
    </source>
</reference>
<keyword evidence="4" id="KW-1185">Reference proteome</keyword>
<name>A0A848KWL8_9ACTN</name>
<feature type="compositionally biased region" description="Polar residues" evidence="1">
    <location>
        <begin position="19"/>
        <end position="29"/>
    </location>
</feature>
<evidence type="ECO:0000256" key="1">
    <source>
        <dbReference type="SAM" id="MobiDB-lite"/>
    </source>
</evidence>
<evidence type="ECO:0000313" key="3">
    <source>
        <dbReference type="EMBL" id="NMN99857.1"/>
    </source>
</evidence>
<feature type="compositionally biased region" description="Basic residues" evidence="1">
    <location>
        <begin position="1"/>
        <end position="16"/>
    </location>
</feature>
<dbReference type="InterPro" id="IPR024498">
    <property type="entry name" value="DUF2786"/>
</dbReference>
<dbReference type="Proteomes" id="UP000550729">
    <property type="component" value="Unassembled WGS sequence"/>
</dbReference>
<evidence type="ECO:0000313" key="4">
    <source>
        <dbReference type="Proteomes" id="UP000550729"/>
    </source>
</evidence>
<feature type="region of interest" description="Disordered" evidence="1">
    <location>
        <begin position="1"/>
        <end position="45"/>
    </location>
</feature>
<accession>A0A848KWL8</accession>
<feature type="domain" description="DUF2786" evidence="2">
    <location>
        <begin position="237"/>
        <end position="275"/>
    </location>
</feature>
<sequence>MSRNSKHRRDARKKKQARGDSSQSGSSTWGFDARRSRSDAPPSFDAVDHAAQFNRALTDAVIFGFGPSKDAKRFRGAVTEVADHSAFLEWTDLESALGQRVDSSTRIAFENGWQPAELMHVAARDLGTIEQRLVIFAIGSHAVAHSAYAHAPEAWIDQLTDLHLDADAPRGVEAVRHWMTTEYLVPFDCWEPVARVFSWLSNLVTLDALLTVPSKWGTRPSRRATPHPAATRTADTKILNRIRGLLAKAEASDFPEEAETLSAKAQDLMTQYTIDSAMLDADGSDDPRSKVVTRRILLTTPYPDAKLSLLNAVGINNGVKTLWHKEVGLASVVGMPIDLNLCELLFTSLLVQSTRALHEVGVDRETRTPSFRRSFLISYAHRISERLAEARERAAAAASSKYGKELVPVLAERAEAIADVFDRQFPNVRSVRSSVTNDLGWYAGRQAADTADLTGGRDAIEEDAS</sequence>
<dbReference type="AlphaFoldDB" id="A0A848KWL8"/>
<protein>
    <submittedName>
        <fullName evidence="3">DUF2786 domain-containing protein</fullName>
    </submittedName>
</protein>
<dbReference type="Pfam" id="PF10979">
    <property type="entry name" value="DUF2786"/>
    <property type="match status" value="1"/>
</dbReference>
<evidence type="ECO:0000259" key="2">
    <source>
        <dbReference type="Pfam" id="PF10979"/>
    </source>
</evidence>